<dbReference type="SUPFAM" id="SSF56300">
    <property type="entry name" value="Metallo-dependent phosphatases"/>
    <property type="match status" value="1"/>
</dbReference>
<evidence type="ECO:0000313" key="3">
    <source>
        <dbReference type="EMBL" id="PWJ88519.1"/>
    </source>
</evidence>
<organism evidence="3 4">
    <name type="scientific">Oceanotoga teriensis</name>
    <dbReference type="NCBI Taxonomy" id="515440"/>
    <lineage>
        <taxon>Bacteria</taxon>
        <taxon>Thermotogati</taxon>
        <taxon>Thermotogota</taxon>
        <taxon>Thermotogae</taxon>
        <taxon>Petrotogales</taxon>
        <taxon>Petrotogaceae</taxon>
        <taxon>Oceanotoga</taxon>
    </lineage>
</organism>
<name>A0AA45C5D6_9BACT</name>
<dbReference type="GO" id="GO:0003993">
    <property type="term" value="F:acid phosphatase activity"/>
    <property type="evidence" value="ECO:0007669"/>
    <property type="project" value="InterPro"/>
</dbReference>
<dbReference type="AlphaFoldDB" id="A0AA45C5D6"/>
<dbReference type="PANTHER" id="PTHR22953">
    <property type="entry name" value="ACID PHOSPHATASE RELATED"/>
    <property type="match status" value="1"/>
</dbReference>
<dbReference type="InterPro" id="IPR039331">
    <property type="entry name" value="PAPs-like"/>
</dbReference>
<proteinExistence type="predicted"/>
<dbReference type="RefSeq" id="WP_109605885.1">
    <property type="nucleotide sequence ID" value="NZ_QGGI01000018.1"/>
</dbReference>
<reference evidence="3 4" key="1">
    <citation type="submission" date="2018-05" db="EMBL/GenBank/DDBJ databases">
        <title>Genomic Encyclopedia of Type Strains, Phase IV (KMG-IV): sequencing the most valuable type-strain genomes for metagenomic binning, comparative biology and taxonomic classification.</title>
        <authorList>
            <person name="Goeker M."/>
        </authorList>
    </citation>
    <scope>NUCLEOTIDE SEQUENCE [LARGE SCALE GENOMIC DNA]</scope>
    <source>
        <strain evidence="3 4">DSM 24906</strain>
    </source>
</reference>
<feature type="domain" description="Calcineurin-like phosphoesterase" evidence="2">
    <location>
        <begin position="403"/>
        <end position="593"/>
    </location>
</feature>
<dbReference type="Gene3D" id="3.60.21.10">
    <property type="match status" value="1"/>
</dbReference>
<dbReference type="InterPro" id="IPR004843">
    <property type="entry name" value="Calcineurin-like_PHP"/>
</dbReference>
<evidence type="ECO:0000259" key="2">
    <source>
        <dbReference type="Pfam" id="PF00149"/>
    </source>
</evidence>
<evidence type="ECO:0000313" key="4">
    <source>
        <dbReference type="Proteomes" id="UP000245921"/>
    </source>
</evidence>
<accession>A0AA45C5D6</accession>
<dbReference type="Proteomes" id="UP000245921">
    <property type="component" value="Unassembled WGS sequence"/>
</dbReference>
<keyword evidence="1" id="KW-0732">Signal</keyword>
<dbReference type="PANTHER" id="PTHR22953:SF153">
    <property type="entry name" value="PURPLE ACID PHOSPHATASE"/>
    <property type="match status" value="1"/>
</dbReference>
<gene>
    <name evidence="3" type="ORF">C7380_11831</name>
</gene>
<dbReference type="EMBL" id="QGGI01000018">
    <property type="protein sequence ID" value="PWJ88519.1"/>
    <property type="molecule type" value="Genomic_DNA"/>
</dbReference>
<sequence length="678" mass="79209">MKKILLMAVILVISVISFSITTKGELLNTGNYFLQNEKFTVVIGGIDSEQPGFIKNFRANASEKDLFNNHNYFISKNDLEINKIENVKEGIKVISKNSTYYTETVYYMTDSDLWIKTKIKNISNKSQLLKFTETIDYQKEMPYYTSSRINDDLIFMMQNGVYAIGYFPETTGDIKKLVINNNRLFSSPAYKKINPMEEFTFTRFIRVEKNIADIQKFYYEKNKITYDTYKGKISLNTGKKAGLLPVYLRENEIGTLISFGFTDENGIINFYTDKNEYFTQVEIGELKSDKVALKKFFEIDLNLSENRFLYQPYLTNQTKDGITINFKTEFPAKSQLNIYSNNKKIKTYEINTPNLINHVEVKDLEPNQEYNYIVNIKDTFTKNEIFSAIKTFKTKPSIISNYTFIVYGDTQIFDKRHEYVVNSIVNSGINPEFIVKPGDNVEKGHDEKMWQGFFKAANPLISKIPYYTALGNHEYNDLLYYKAFSHPEGGGDYKNQWYSFDYGNSHFIILDSNVVETNPKFKEQLSWLENDLKTNKNKDFIFVAYHHPFWTTGTEYGPMEENLPEGHYNRKYWEPLFIKYGVDAVFNGHLHAYERHYKDNIMYITSGGGGAKLNQKHNAKPLDWHVMHELKKLNFVEVNVYQDRIDFTVYAVGKVEDPLYPYEITPINEIIDKFSIKK</sequence>
<dbReference type="InterPro" id="IPR029052">
    <property type="entry name" value="Metallo-depent_PP-like"/>
</dbReference>
<keyword evidence="4" id="KW-1185">Reference proteome</keyword>
<evidence type="ECO:0000256" key="1">
    <source>
        <dbReference type="ARBA" id="ARBA00022729"/>
    </source>
</evidence>
<dbReference type="Pfam" id="PF00149">
    <property type="entry name" value="Metallophos"/>
    <property type="match status" value="1"/>
</dbReference>
<protein>
    <submittedName>
        <fullName evidence="3">Calcineurin-like phosphoesterase family protein</fullName>
    </submittedName>
</protein>
<comment type="caution">
    <text evidence="3">The sequence shown here is derived from an EMBL/GenBank/DDBJ whole genome shotgun (WGS) entry which is preliminary data.</text>
</comment>